<accession>A0A5J4PDP6</accession>
<comment type="caution">
    <text evidence="1">The sequence shown here is derived from an EMBL/GenBank/DDBJ whole genome shotgun (WGS) entry which is preliminary data.</text>
</comment>
<name>A0A5J4PDP6_9ZZZZ</name>
<sequence>KKIEVIPPLLTGFFTQAFVNRKENIRTHIEKAGISDFAYDLFYKLVQRKINKVNRLAASFRYFTPLTNIFKGSKNDGIFICNLFISNYS</sequence>
<dbReference type="AlphaFoldDB" id="A0A5J4PDP6"/>
<reference evidence="1" key="1">
    <citation type="submission" date="2019-03" db="EMBL/GenBank/DDBJ databases">
        <title>Single cell metagenomics reveals metabolic interactions within the superorganism composed of flagellate Streblomastix strix and complex community of Bacteroidetes bacteria on its surface.</title>
        <authorList>
            <person name="Treitli S.C."/>
            <person name="Kolisko M."/>
            <person name="Husnik F."/>
            <person name="Keeling P."/>
            <person name="Hampl V."/>
        </authorList>
    </citation>
    <scope>NUCLEOTIDE SEQUENCE</scope>
    <source>
        <strain evidence="1">STM</strain>
    </source>
</reference>
<feature type="non-terminal residue" evidence="1">
    <location>
        <position position="1"/>
    </location>
</feature>
<evidence type="ECO:0000313" key="1">
    <source>
        <dbReference type="EMBL" id="KAA6307442.1"/>
    </source>
</evidence>
<proteinExistence type="predicted"/>
<organism evidence="1">
    <name type="scientific">termite gut metagenome</name>
    <dbReference type="NCBI Taxonomy" id="433724"/>
    <lineage>
        <taxon>unclassified sequences</taxon>
        <taxon>metagenomes</taxon>
        <taxon>organismal metagenomes</taxon>
    </lineage>
</organism>
<gene>
    <name evidence="1" type="ORF">EZS27_040888</name>
</gene>
<protein>
    <submittedName>
        <fullName evidence="1">Uncharacterized protein</fullName>
    </submittedName>
</protein>
<dbReference type="EMBL" id="SNRY01009171">
    <property type="protein sequence ID" value="KAA6307442.1"/>
    <property type="molecule type" value="Genomic_DNA"/>
</dbReference>